<dbReference type="InterPro" id="IPR036390">
    <property type="entry name" value="WH_DNA-bd_sf"/>
</dbReference>
<evidence type="ECO:0000256" key="3">
    <source>
        <dbReference type="ARBA" id="ARBA00023125"/>
    </source>
</evidence>
<keyword evidence="7" id="KW-1185">Reference proteome</keyword>
<dbReference type="EMBL" id="FXWV01000011">
    <property type="protein sequence ID" value="SMR75658.1"/>
    <property type="molecule type" value="Genomic_DNA"/>
</dbReference>
<gene>
    <name evidence="6" type="ORF">SAMN04487964_11150</name>
</gene>
<dbReference type="CDD" id="cd05466">
    <property type="entry name" value="PBP2_LTTR_substrate"/>
    <property type="match status" value="1"/>
</dbReference>
<dbReference type="SUPFAM" id="SSF46785">
    <property type="entry name" value="Winged helix' DNA-binding domain"/>
    <property type="match status" value="1"/>
</dbReference>
<dbReference type="InterPro" id="IPR000847">
    <property type="entry name" value="LysR_HTH_N"/>
</dbReference>
<sequence length="295" mass="33598">MELRNLRYFLAVAEQGGFTAAAEQLHIAQPAVSMAIRKLEQQLELPLFDRQERQVRLTSEGEVLVRHARRILQAVQDAEREMRELHTLERGEVRVGIPSMLGSYYFPPILMAFRHRYPGIRLEVVEAGTRKLQQMIHRGEIDMGVIVSDTPPEELETHRFLQAQMMAILPVDHPLAAADNISYDAFFAEELVLFKEGYFHREVIDRISHEAGVTPNIGFETNLIPLIKQIVSHGYGITTLLEMVVIDDPSLVAIPFATPVWLDLSLAWRKGHHLSRANQTFVDLVLEQARPVQGR</sequence>
<dbReference type="PANTHER" id="PTHR30419">
    <property type="entry name" value="HTH-TYPE TRANSCRIPTIONAL REGULATOR YBHD"/>
    <property type="match status" value="1"/>
</dbReference>
<dbReference type="Pfam" id="PF00126">
    <property type="entry name" value="HTH_1"/>
    <property type="match status" value="1"/>
</dbReference>
<reference evidence="6 7" key="1">
    <citation type="submission" date="2017-05" db="EMBL/GenBank/DDBJ databases">
        <authorList>
            <person name="Varghese N."/>
            <person name="Submissions S."/>
        </authorList>
    </citation>
    <scope>NUCLEOTIDE SEQUENCE [LARGE SCALE GENOMIC DNA]</scope>
    <source>
        <strain evidence="6 7">CGMCC 1.7287</strain>
    </source>
</reference>
<dbReference type="PRINTS" id="PR00039">
    <property type="entry name" value="HTHLYSR"/>
</dbReference>
<evidence type="ECO:0000256" key="1">
    <source>
        <dbReference type="ARBA" id="ARBA00009437"/>
    </source>
</evidence>
<dbReference type="InterPro" id="IPR036388">
    <property type="entry name" value="WH-like_DNA-bd_sf"/>
</dbReference>
<evidence type="ECO:0000256" key="4">
    <source>
        <dbReference type="ARBA" id="ARBA00023163"/>
    </source>
</evidence>
<evidence type="ECO:0000313" key="6">
    <source>
        <dbReference type="EMBL" id="SMR75658.1"/>
    </source>
</evidence>
<keyword evidence="3" id="KW-0238">DNA-binding</keyword>
<evidence type="ECO:0000313" key="7">
    <source>
        <dbReference type="Proteomes" id="UP001159257"/>
    </source>
</evidence>
<dbReference type="Pfam" id="PF03466">
    <property type="entry name" value="LysR_substrate"/>
    <property type="match status" value="1"/>
</dbReference>
<dbReference type="RefSeq" id="WP_239041091.1">
    <property type="nucleotide sequence ID" value="NZ_BAAAEY010000011.1"/>
</dbReference>
<dbReference type="PANTHER" id="PTHR30419:SF30">
    <property type="entry name" value="LYSR FAMILY TRANSCRIPTIONAL REGULATOR"/>
    <property type="match status" value="1"/>
</dbReference>
<dbReference type="PROSITE" id="PS50931">
    <property type="entry name" value="HTH_LYSR"/>
    <property type="match status" value="1"/>
</dbReference>
<evidence type="ECO:0000259" key="5">
    <source>
        <dbReference type="PROSITE" id="PS50931"/>
    </source>
</evidence>
<dbReference type="Gene3D" id="3.40.190.290">
    <property type="match status" value="1"/>
</dbReference>
<dbReference type="InterPro" id="IPR050950">
    <property type="entry name" value="HTH-type_LysR_regulators"/>
</dbReference>
<evidence type="ECO:0000256" key="2">
    <source>
        <dbReference type="ARBA" id="ARBA00023015"/>
    </source>
</evidence>
<comment type="similarity">
    <text evidence="1">Belongs to the LysR transcriptional regulatory family.</text>
</comment>
<dbReference type="Proteomes" id="UP001159257">
    <property type="component" value="Unassembled WGS sequence"/>
</dbReference>
<proteinExistence type="inferred from homology"/>
<keyword evidence="4" id="KW-0804">Transcription</keyword>
<dbReference type="Gene3D" id="1.10.10.10">
    <property type="entry name" value="Winged helix-like DNA-binding domain superfamily/Winged helix DNA-binding domain"/>
    <property type="match status" value="1"/>
</dbReference>
<feature type="domain" description="HTH lysR-type" evidence="5">
    <location>
        <begin position="1"/>
        <end position="58"/>
    </location>
</feature>
<comment type="caution">
    <text evidence="6">The sequence shown here is derived from an EMBL/GenBank/DDBJ whole genome shotgun (WGS) entry which is preliminary data.</text>
</comment>
<organism evidence="6 7">
    <name type="scientific">Marinobacterium sediminicola</name>
    <dbReference type="NCBI Taxonomy" id="518898"/>
    <lineage>
        <taxon>Bacteria</taxon>
        <taxon>Pseudomonadati</taxon>
        <taxon>Pseudomonadota</taxon>
        <taxon>Gammaproteobacteria</taxon>
        <taxon>Oceanospirillales</taxon>
        <taxon>Oceanospirillaceae</taxon>
        <taxon>Marinobacterium</taxon>
    </lineage>
</organism>
<dbReference type="InterPro" id="IPR005119">
    <property type="entry name" value="LysR_subst-bd"/>
</dbReference>
<name>A0ABY1S1W9_9GAMM</name>
<accession>A0ABY1S1W9</accession>
<dbReference type="SUPFAM" id="SSF53850">
    <property type="entry name" value="Periplasmic binding protein-like II"/>
    <property type="match status" value="1"/>
</dbReference>
<protein>
    <submittedName>
        <fullName evidence="6">Transcriptional regulator</fullName>
    </submittedName>
</protein>
<keyword evidence="2" id="KW-0805">Transcription regulation</keyword>